<proteinExistence type="predicted"/>
<evidence type="ECO:0008006" key="3">
    <source>
        <dbReference type="Google" id="ProtNLM"/>
    </source>
</evidence>
<dbReference type="RefSeq" id="WP_375737379.1">
    <property type="nucleotide sequence ID" value="NZ_JBCGDC010000347.1"/>
</dbReference>
<comment type="caution">
    <text evidence="1">The sequence shown here is derived from an EMBL/GenBank/DDBJ whole genome shotgun (WGS) entry which is preliminary data.</text>
</comment>
<reference evidence="1 2" key="1">
    <citation type="submission" date="2024-04" db="EMBL/GenBank/DDBJ databases">
        <title>Polymorphospora sp. isolated from Baiyangdian Lake in Xiong'an New Area.</title>
        <authorList>
            <person name="Zhang X."/>
            <person name="Liu J."/>
        </authorList>
    </citation>
    <scope>NUCLEOTIDE SEQUENCE [LARGE SCALE GENOMIC DNA]</scope>
    <source>
        <strain evidence="1 2">2-325</strain>
    </source>
</reference>
<evidence type="ECO:0000313" key="2">
    <source>
        <dbReference type="Proteomes" id="UP001582793"/>
    </source>
</evidence>
<feature type="non-terminal residue" evidence="1">
    <location>
        <position position="1"/>
    </location>
</feature>
<name>A0ABV5D3F7_9ACTN</name>
<dbReference type="EMBL" id="JBCGDC010000347">
    <property type="protein sequence ID" value="MFB6398670.1"/>
    <property type="molecule type" value="Genomic_DNA"/>
</dbReference>
<feature type="non-terminal residue" evidence="1">
    <location>
        <position position="267"/>
    </location>
</feature>
<protein>
    <recommendedName>
        <fullName evidence="3">CBM-cenC domain-containing protein</fullName>
    </recommendedName>
</protein>
<dbReference type="Gene3D" id="2.60.120.260">
    <property type="entry name" value="Galactose-binding domain-like"/>
    <property type="match status" value="1"/>
</dbReference>
<sequence>SNVTEYVYQLNGGNAVTVAAGTPQAEQLSANQQQVSTGVTGFDPVNVALARNTSLGHGSTDSLSLTPLASGGNPGGAVGDTYATVGGDYGGMRVGMQAGKRYLISGWVYVPAATGLNPSGATGASRGLRLVAFYGVGTTFTEIASPKASITNGWQRLSVAMTVPSSATDAFIRLYNGFNIGSGKTVYWDDLSVREVVGTTTVESVTPTRDGLNVLSVQSRNSVGVSSDPKIYRFLVAPSSGAWHWHLDDNTGSVAASVPDTRPATLS</sequence>
<accession>A0ABV5D3F7</accession>
<dbReference type="SUPFAM" id="SSF49785">
    <property type="entry name" value="Galactose-binding domain-like"/>
    <property type="match status" value="1"/>
</dbReference>
<dbReference type="Proteomes" id="UP001582793">
    <property type="component" value="Unassembled WGS sequence"/>
</dbReference>
<gene>
    <name evidence="1" type="ORF">AAFH96_37295</name>
</gene>
<dbReference type="InterPro" id="IPR008979">
    <property type="entry name" value="Galactose-bd-like_sf"/>
</dbReference>
<evidence type="ECO:0000313" key="1">
    <source>
        <dbReference type="EMBL" id="MFB6398670.1"/>
    </source>
</evidence>
<organism evidence="1 2">
    <name type="scientific">Polymorphospora lycopeni</name>
    <dbReference type="NCBI Taxonomy" id="3140240"/>
    <lineage>
        <taxon>Bacteria</taxon>
        <taxon>Bacillati</taxon>
        <taxon>Actinomycetota</taxon>
        <taxon>Actinomycetes</taxon>
        <taxon>Micromonosporales</taxon>
        <taxon>Micromonosporaceae</taxon>
        <taxon>Polymorphospora</taxon>
    </lineage>
</organism>
<keyword evidence="2" id="KW-1185">Reference proteome</keyword>